<feature type="transmembrane region" description="Helical" evidence="1">
    <location>
        <begin position="198"/>
        <end position="217"/>
    </location>
</feature>
<dbReference type="EMBL" id="AOMF01000101">
    <property type="protein sequence ID" value="EMA55858.1"/>
    <property type="molecule type" value="Genomic_DNA"/>
</dbReference>
<sequence length="283" mass="31590">MQEQDPTETVFQALVGGIITGVSLIISIAQLAVSRELAQAGNQRDRMEESLKLQKDVENAANQIGEPSPATYLILLSAASRRQATALEKAVSDNDNATLRERVSQFANRVSENAAGIENELADAQFGEFAVIRAALNYNYSWKIYAARRLRIDHEESLSSEEADAFERVQNVLQLFGPAQEYFKTHYLQWEFVNLSRAIMYVTPLALTVAIAVVFYLEPEMFPGRVLGVENLLWVVSGAATLAALPLFVFISYMFRIATISKRTGATGPFILRDSERLDVFDW</sequence>
<protein>
    <submittedName>
        <fullName evidence="2">Uncharacterized protein</fullName>
    </submittedName>
</protein>
<dbReference type="PATRIC" id="fig|1227457.3.peg.846"/>
<accession>M0NE72</accession>
<evidence type="ECO:0000313" key="2">
    <source>
        <dbReference type="EMBL" id="EMA55858.1"/>
    </source>
</evidence>
<dbReference type="AlphaFoldDB" id="M0NE72"/>
<keyword evidence="3" id="KW-1185">Reference proteome</keyword>
<evidence type="ECO:0000256" key="1">
    <source>
        <dbReference type="SAM" id="Phobius"/>
    </source>
</evidence>
<proteinExistence type="predicted"/>
<dbReference type="OrthoDB" id="202254at2157"/>
<reference evidence="2 3" key="1">
    <citation type="journal article" date="2014" name="PLoS Genet.">
        <title>Phylogenetically driven sequencing of extremely halophilic archaea reveals strategies for static and dynamic osmo-response.</title>
        <authorList>
            <person name="Becker E.A."/>
            <person name="Seitzer P.M."/>
            <person name="Tritt A."/>
            <person name="Larsen D."/>
            <person name="Krusor M."/>
            <person name="Yao A.I."/>
            <person name="Wu D."/>
            <person name="Madern D."/>
            <person name="Eisen J.A."/>
            <person name="Darling A.E."/>
            <person name="Facciotti M.T."/>
        </authorList>
    </citation>
    <scope>NUCLEOTIDE SEQUENCE [LARGE SCALE GENOMIC DNA]</scope>
    <source>
        <strain evidence="2 3">JCM 13552</strain>
    </source>
</reference>
<keyword evidence="1" id="KW-0472">Membrane</keyword>
<feature type="transmembrane region" description="Helical" evidence="1">
    <location>
        <begin position="232"/>
        <end position="255"/>
    </location>
</feature>
<comment type="caution">
    <text evidence="2">The sequence shown here is derived from an EMBL/GenBank/DDBJ whole genome shotgun (WGS) entry which is preliminary data.</text>
</comment>
<gene>
    <name evidence="2" type="ORF">C451_04706</name>
</gene>
<keyword evidence="1" id="KW-0812">Transmembrane</keyword>
<dbReference type="InterPro" id="IPR058278">
    <property type="entry name" value="DUF7972"/>
</dbReference>
<dbReference type="Pfam" id="PF25927">
    <property type="entry name" value="DUF7972"/>
    <property type="match status" value="1"/>
</dbReference>
<evidence type="ECO:0000313" key="3">
    <source>
        <dbReference type="Proteomes" id="UP000011680"/>
    </source>
</evidence>
<dbReference type="Proteomes" id="UP000011680">
    <property type="component" value="Unassembled WGS sequence"/>
</dbReference>
<organism evidence="2 3">
    <name type="scientific">Halococcus thailandensis JCM 13552</name>
    <dbReference type="NCBI Taxonomy" id="1227457"/>
    <lineage>
        <taxon>Archaea</taxon>
        <taxon>Methanobacteriati</taxon>
        <taxon>Methanobacteriota</taxon>
        <taxon>Stenosarchaea group</taxon>
        <taxon>Halobacteria</taxon>
        <taxon>Halobacteriales</taxon>
        <taxon>Halococcaceae</taxon>
        <taxon>Halococcus</taxon>
    </lineage>
</organism>
<name>M0NE72_9EURY</name>
<dbReference type="eggNOG" id="arCOG08131">
    <property type="taxonomic scope" value="Archaea"/>
</dbReference>
<feature type="transmembrane region" description="Helical" evidence="1">
    <location>
        <begin position="12"/>
        <end position="33"/>
    </location>
</feature>
<keyword evidence="1" id="KW-1133">Transmembrane helix</keyword>